<protein>
    <submittedName>
        <fullName evidence="2">Gag/pol protein</fullName>
    </submittedName>
</protein>
<sequence>MFGQLEWSLRHEALKYIYTKRMKKGTFIREHVLDMMMYFSIAKVNRGAIDEANQENSSWKRLSKVEITFKDGTSEMVSAEAVGDLKFKLVLNEIPKDAKDILSSSAKVVDKTKKSGQPHPSQELKEPLRSGRVVHQPDRYLGVNETQVVIPNDGIEDLLTHIQAMNDVDLDQWITAMDIEMELMYFNSV</sequence>
<organism evidence="2 3">
    <name type="scientific">Cucumis melo var. makuwa</name>
    <name type="common">Oriental melon</name>
    <dbReference type="NCBI Taxonomy" id="1194695"/>
    <lineage>
        <taxon>Eukaryota</taxon>
        <taxon>Viridiplantae</taxon>
        <taxon>Streptophyta</taxon>
        <taxon>Embryophyta</taxon>
        <taxon>Tracheophyta</taxon>
        <taxon>Spermatophyta</taxon>
        <taxon>Magnoliopsida</taxon>
        <taxon>eudicotyledons</taxon>
        <taxon>Gunneridae</taxon>
        <taxon>Pentapetalae</taxon>
        <taxon>rosids</taxon>
        <taxon>fabids</taxon>
        <taxon>Cucurbitales</taxon>
        <taxon>Cucurbitaceae</taxon>
        <taxon>Benincaseae</taxon>
        <taxon>Cucumis</taxon>
    </lineage>
</organism>
<evidence type="ECO:0000256" key="1">
    <source>
        <dbReference type="SAM" id="MobiDB-lite"/>
    </source>
</evidence>
<dbReference type="AlphaFoldDB" id="A0A5A7UMN7"/>
<reference evidence="2 3" key="1">
    <citation type="submission" date="2019-08" db="EMBL/GenBank/DDBJ databases">
        <title>Draft genome sequences of two oriental melons (Cucumis melo L. var makuwa).</title>
        <authorList>
            <person name="Kwon S.-Y."/>
        </authorList>
    </citation>
    <scope>NUCLEOTIDE SEQUENCE [LARGE SCALE GENOMIC DNA]</scope>
    <source>
        <strain evidence="3">cv. SW 3</strain>
        <tissue evidence="2">Leaf</tissue>
    </source>
</reference>
<comment type="caution">
    <text evidence="2">The sequence shown here is derived from an EMBL/GenBank/DDBJ whole genome shotgun (WGS) entry which is preliminary data.</text>
</comment>
<gene>
    <name evidence="2" type="ORF">E6C27_scaffold186G001490</name>
</gene>
<feature type="region of interest" description="Disordered" evidence="1">
    <location>
        <begin position="108"/>
        <end position="130"/>
    </location>
</feature>
<accession>A0A5A7UMN7</accession>
<name>A0A5A7UMN7_CUCMM</name>
<dbReference type="EMBL" id="SSTE01007511">
    <property type="protein sequence ID" value="KAA0056400.1"/>
    <property type="molecule type" value="Genomic_DNA"/>
</dbReference>
<dbReference type="OrthoDB" id="8051712at2759"/>
<evidence type="ECO:0000313" key="3">
    <source>
        <dbReference type="Proteomes" id="UP000321393"/>
    </source>
</evidence>
<proteinExistence type="predicted"/>
<dbReference type="Proteomes" id="UP000321393">
    <property type="component" value="Unassembled WGS sequence"/>
</dbReference>
<evidence type="ECO:0000313" key="2">
    <source>
        <dbReference type="EMBL" id="KAA0056400.1"/>
    </source>
</evidence>